<dbReference type="EMBL" id="LR134317">
    <property type="protein sequence ID" value="VEF09325.1"/>
    <property type="molecule type" value="Genomic_DNA"/>
</dbReference>
<proteinExistence type="predicted"/>
<name>A0A2X4C0B7_STRSZ</name>
<sequence>MFKKYQYYLFLAALFLLHSAQLLSDIDWWRVG</sequence>
<reference evidence="1 2" key="1">
    <citation type="submission" date="2018-12" db="EMBL/GenBank/DDBJ databases">
        <authorList>
            <consortium name="Pathogen Informatics"/>
        </authorList>
    </citation>
    <scope>NUCLEOTIDE SEQUENCE [LARGE SCALE GENOMIC DNA]</scope>
    <source>
        <strain evidence="1 2">NCTC6180</strain>
    </source>
</reference>
<evidence type="ECO:0000313" key="2">
    <source>
        <dbReference type="Proteomes" id="UP000269903"/>
    </source>
</evidence>
<dbReference type="RefSeq" id="WP_021320241.1">
    <property type="nucleotide sequence ID" value="NC_012470.1"/>
</dbReference>
<dbReference type="NCBIfam" id="NF038244">
    <property type="entry name" value="pheromon_TrpTrp"/>
    <property type="match status" value="1"/>
</dbReference>
<evidence type="ECO:0000313" key="1">
    <source>
        <dbReference type="EMBL" id="VEF09325.1"/>
    </source>
</evidence>
<protein>
    <submittedName>
        <fullName evidence="1">Uncharacterized protein</fullName>
    </submittedName>
</protein>
<dbReference type="Proteomes" id="UP000269903">
    <property type="component" value="Chromosome"/>
</dbReference>
<dbReference type="AlphaFoldDB" id="A0A2X4C0B7"/>
<accession>A0A2X4C0B7</accession>
<organism evidence="1 2">
    <name type="scientific">Streptococcus equi subsp. zooepidemicus</name>
    <dbReference type="NCBI Taxonomy" id="40041"/>
    <lineage>
        <taxon>Bacteria</taxon>
        <taxon>Bacillati</taxon>
        <taxon>Bacillota</taxon>
        <taxon>Bacilli</taxon>
        <taxon>Lactobacillales</taxon>
        <taxon>Streptococcaceae</taxon>
        <taxon>Streptococcus</taxon>
    </lineage>
</organism>
<gene>
    <name evidence="1" type="ORF">NCTC6180_01870</name>
</gene>